<sequence>MPIYTHTPSSPALQQALKASLPYSINLVYRIQHVNQTPHAHVLATFPASSMTTTTATDAIIPPCWAAAYLDQSKRPETELWLFSTLELPEHGQASDDDGGGGGGKYCLGCKNAVLDLVGYMATLPAPPMLAENAPAMHLARQHEKEYPTPPPSGAYQMTPGTYMRHLLLPKVVTLGACQRDVFSILREAGIVRTELPGPDAELNKFLFKLSDLPETRPLPDGLRWGQVRKQDIATVQARTAIPRTAGTLMSLKSVAVFEEKTDTPVAWTFLGLDGSLVSLHTEEAYRGKGIAKAVAARLLRQHAQGLAVDNQGNAWSHADVYMGNVQSESVCCSLSGKALWRCFWLRIDLDRAGALAGTSAAFAGYHGDK</sequence>
<proteinExistence type="predicted"/>
<dbReference type="PANTHER" id="PTHR20958">
    <property type="entry name" value="GLYCINE N-ACYLTRANSFERASE-LIKE PROTEIN"/>
    <property type="match status" value="1"/>
</dbReference>
<dbReference type="InterPro" id="IPR016181">
    <property type="entry name" value="Acyl_CoA_acyltransferase"/>
</dbReference>
<name>R0KLT8_EXST2</name>
<organism evidence="1 2">
    <name type="scientific">Exserohilum turcicum (strain 28A)</name>
    <name type="common">Northern leaf blight fungus</name>
    <name type="synonym">Setosphaeria turcica</name>
    <dbReference type="NCBI Taxonomy" id="671987"/>
    <lineage>
        <taxon>Eukaryota</taxon>
        <taxon>Fungi</taxon>
        <taxon>Dikarya</taxon>
        <taxon>Ascomycota</taxon>
        <taxon>Pezizomycotina</taxon>
        <taxon>Dothideomycetes</taxon>
        <taxon>Pleosporomycetidae</taxon>
        <taxon>Pleosporales</taxon>
        <taxon>Pleosporineae</taxon>
        <taxon>Pleosporaceae</taxon>
        <taxon>Exserohilum</taxon>
    </lineage>
</organism>
<dbReference type="GeneID" id="19404335"/>
<dbReference type="InterPro" id="IPR053225">
    <property type="entry name" value="Acyl-CoA_N-acyltransferase"/>
</dbReference>
<reference evidence="1 2" key="1">
    <citation type="journal article" date="2012" name="PLoS Pathog.">
        <title>Diverse lifestyles and strategies of plant pathogenesis encoded in the genomes of eighteen Dothideomycetes fungi.</title>
        <authorList>
            <person name="Ohm R.A."/>
            <person name="Feau N."/>
            <person name="Henrissat B."/>
            <person name="Schoch C.L."/>
            <person name="Horwitz B.A."/>
            <person name="Barry K.W."/>
            <person name="Condon B.J."/>
            <person name="Copeland A.C."/>
            <person name="Dhillon B."/>
            <person name="Glaser F."/>
            <person name="Hesse C.N."/>
            <person name="Kosti I."/>
            <person name="LaButti K."/>
            <person name="Lindquist E.A."/>
            <person name="Lucas S."/>
            <person name="Salamov A.A."/>
            <person name="Bradshaw R.E."/>
            <person name="Ciuffetti L."/>
            <person name="Hamelin R.C."/>
            <person name="Kema G.H.J."/>
            <person name="Lawrence C."/>
            <person name="Scott J.A."/>
            <person name="Spatafora J.W."/>
            <person name="Turgeon B.G."/>
            <person name="de Wit P.J.G.M."/>
            <person name="Zhong S."/>
            <person name="Goodwin S.B."/>
            <person name="Grigoriev I.V."/>
        </authorList>
    </citation>
    <scope>NUCLEOTIDE SEQUENCE [LARGE SCALE GENOMIC DNA]</scope>
    <source>
        <strain evidence="2">28A</strain>
    </source>
</reference>
<dbReference type="PANTHER" id="PTHR20958:SF6">
    <property type="entry name" value="GLYCINE N-ACYLTRANSFERASE-LIKE PROTEIN"/>
    <property type="match status" value="1"/>
</dbReference>
<reference evidence="1 2" key="2">
    <citation type="journal article" date="2013" name="PLoS Genet.">
        <title>Comparative genome structure, secondary metabolite, and effector coding capacity across Cochliobolus pathogens.</title>
        <authorList>
            <person name="Condon B.J."/>
            <person name="Leng Y."/>
            <person name="Wu D."/>
            <person name="Bushley K.E."/>
            <person name="Ohm R.A."/>
            <person name="Otillar R."/>
            <person name="Martin J."/>
            <person name="Schackwitz W."/>
            <person name="Grimwood J."/>
            <person name="MohdZainudin N."/>
            <person name="Xue C."/>
            <person name="Wang R."/>
            <person name="Manning V.A."/>
            <person name="Dhillon B."/>
            <person name="Tu Z.J."/>
            <person name="Steffenson B.J."/>
            <person name="Salamov A."/>
            <person name="Sun H."/>
            <person name="Lowry S."/>
            <person name="LaButti K."/>
            <person name="Han J."/>
            <person name="Copeland A."/>
            <person name="Lindquist E."/>
            <person name="Barry K."/>
            <person name="Schmutz J."/>
            <person name="Baker S.E."/>
            <person name="Ciuffetti L.M."/>
            <person name="Grigoriev I.V."/>
            <person name="Zhong S."/>
            <person name="Turgeon B.G."/>
        </authorList>
    </citation>
    <scope>NUCLEOTIDE SEQUENCE [LARGE SCALE GENOMIC DNA]</scope>
    <source>
        <strain evidence="2">28A</strain>
    </source>
</reference>
<keyword evidence="2" id="KW-1185">Reference proteome</keyword>
<dbReference type="EMBL" id="KB908526">
    <property type="protein sequence ID" value="EOA88912.1"/>
    <property type="molecule type" value="Genomic_DNA"/>
</dbReference>
<gene>
    <name evidence="1" type="ORF">SETTUDRAFT_38224</name>
</gene>
<evidence type="ECO:0000313" key="1">
    <source>
        <dbReference type="EMBL" id="EOA88912.1"/>
    </source>
</evidence>
<dbReference type="RefSeq" id="XP_008023334.1">
    <property type="nucleotide sequence ID" value="XM_008025143.1"/>
</dbReference>
<protein>
    <recommendedName>
        <fullName evidence="3">FR47-like domain-containing protein</fullName>
    </recommendedName>
</protein>
<dbReference type="eggNOG" id="ENOG502SDQB">
    <property type="taxonomic scope" value="Eukaryota"/>
</dbReference>
<dbReference type="SUPFAM" id="SSF55729">
    <property type="entry name" value="Acyl-CoA N-acyltransferases (Nat)"/>
    <property type="match status" value="1"/>
</dbReference>
<dbReference type="HOGENOM" id="CLU_030809_0_0_1"/>
<dbReference type="Gene3D" id="3.40.630.30">
    <property type="match status" value="1"/>
</dbReference>
<evidence type="ECO:0000313" key="2">
    <source>
        <dbReference type="Proteomes" id="UP000016935"/>
    </source>
</evidence>
<dbReference type="OrthoDB" id="61870at2759"/>
<dbReference type="AlphaFoldDB" id="R0KLT8"/>
<accession>R0KLT8</accession>
<evidence type="ECO:0008006" key="3">
    <source>
        <dbReference type="Google" id="ProtNLM"/>
    </source>
</evidence>
<dbReference type="Proteomes" id="UP000016935">
    <property type="component" value="Unassembled WGS sequence"/>
</dbReference>